<evidence type="ECO:0000256" key="2">
    <source>
        <dbReference type="ARBA" id="ARBA00022475"/>
    </source>
</evidence>
<name>A0ABX0G5H4_9RHOB</name>
<evidence type="ECO:0000313" key="10">
    <source>
        <dbReference type="EMBL" id="NHB76036.1"/>
    </source>
</evidence>
<dbReference type="GO" id="GO:0005524">
    <property type="term" value="F:ATP binding"/>
    <property type="evidence" value="ECO:0007669"/>
    <property type="project" value="UniProtKB-KW"/>
</dbReference>
<keyword evidence="6 10" id="KW-0067">ATP-binding</keyword>
<evidence type="ECO:0000256" key="4">
    <source>
        <dbReference type="ARBA" id="ARBA00022737"/>
    </source>
</evidence>
<dbReference type="InterPro" id="IPR050107">
    <property type="entry name" value="ABC_carbohydrate_import_ATPase"/>
</dbReference>
<evidence type="ECO:0000313" key="11">
    <source>
        <dbReference type="Proteomes" id="UP001515660"/>
    </source>
</evidence>
<dbReference type="CDD" id="cd03215">
    <property type="entry name" value="ABC_Carb_Monos_II"/>
    <property type="match status" value="1"/>
</dbReference>
<reference evidence="10 11" key="1">
    <citation type="journal article" date="2022" name="Microorganisms">
        <title>Genome Sequence and Characterization of a Xanthorhodopsin-Containing, Aerobic Anoxygenic Phototrophic Rhodobacter Species, Isolated from Mesophilic Conditions at Yellowstone National Park.</title>
        <authorList>
            <person name="Kyndt J.A."/>
            <person name="Robertson S."/>
            <person name="Shoffstall I.B."/>
            <person name="Ramaley R.F."/>
            <person name="Meyer T.E."/>
        </authorList>
    </citation>
    <scope>NUCLEOTIDE SEQUENCE [LARGE SCALE GENOMIC DNA]</scope>
    <source>
        <strain evidence="10 11">M37P</strain>
    </source>
</reference>
<comment type="caution">
    <text evidence="10">The sequence shown here is derived from an EMBL/GenBank/DDBJ whole genome shotgun (WGS) entry which is preliminary data.</text>
</comment>
<dbReference type="PROSITE" id="PS00211">
    <property type="entry name" value="ABC_TRANSPORTER_1"/>
    <property type="match status" value="1"/>
</dbReference>
<keyword evidence="11" id="KW-1185">Reference proteome</keyword>
<organism evidence="10 11">
    <name type="scientific">Rhodobacter calidifons</name>
    <dbReference type="NCBI Taxonomy" id="2715277"/>
    <lineage>
        <taxon>Bacteria</taxon>
        <taxon>Pseudomonadati</taxon>
        <taxon>Pseudomonadota</taxon>
        <taxon>Alphaproteobacteria</taxon>
        <taxon>Rhodobacterales</taxon>
        <taxon>Rhodobacter group</taxon>
        <taxon>Rhodobacter</taxon>
    </lineage>
</organism>
<dbReference type="RefSeq" id="WP_166402046.1">
    <property type="nucleotide sequence ID" value="NZ_JAANHS010000002.1"/>
</dbReference>
<dbReference type="InterPro" id="IPR003593">
    <property type="entry name" value="AAA+_ATPase"/>
</dbReference>
<gene>
    <name evidence="10" type="ORF">G8O29_04665</name>
</gene>
<dbReference type="Proteomes" id="UP001515660">
    <property type="component" value="Unassembled WGS sequence"/>
</dbReference>
<evidence type="ECO:0000256" key="1">
    <source>
        <dbReference type="ARBA" id="ARBA00022448"/>
    </source>
</evidence>
<keyword evidence="5" id="KW-0547">Nucleotide-binding</keyword>
<accession>A0ABX0G5H4</accession>
<dbReference type="InterPro" id="IPR027417">
    <property type="entry name" value="P-loop_NTPase"/>
</dbReference>
<keyword evidence="1" id="KW-0813">Transport</keyword>
<feature type="domain" description="ABC transporter" evidence="9">
    <location>
        <begin position="252"/>
        <end position="496"/>
    </location>
</feature>
<proteinExistence type="predicted"/>
<dbReference type="SMART" id="SM00382">
    <property type="entry name" value="AAA"/>
    <property type="match status" value="2"/>
</dbReference>
<protein>
    <submittedName>
        <fullName evidence="10">Sugar ABC transporter ATP-binding protein</fullName>
    </submittedName>
</protein>
<dbReference type="PROSITE" id="PS50893">
    <property type="entry name" value="ABC_TRANSPORTER_2"/>
    <property type="match status" value="2"/>
</dbReference>
<dbReference type="InterPro" id="IPR017871">
    <property type="entry name" value="ABC_transporter-like_CS"/>
</dbReference>
<evidence type="ECO:0000256" key="5">
    <source>
        <dbReference type="ARBA" id="ARBA00022741"/>
    </source>
</evidence>
<dbReference type="CDD" id="cd03216">
    <property type="entry name" value="ABC_Carb_Monos_I"/>
    <property type="match status" value="1"/>
</dbReference>
<evidence type="ECO:0000256" key="6">
    <source>
        <dbReference type="ARBA" id="ARBA00022840"/>
    </source>
</evidence>
<evidence type="ECO:0000256" key="8">
    <source>
        <dbReference type="ARBA" id="ARBA00023136"/>
    </source>
</evidence>
<sequence length="502" mass="53629">MTQPVLELKGLSKSFAATQALKDMSLAVMPGEVHAIVGENGAGKSTLIKIMTGVHQPDTGTITVDGQPVTLRSTQAAQDAGIAAIYQEPMVFPDLNVAENIFISNRAKGRIMRWSEIYAEAEALIAPLGVKLDVSRAASGLTLAEQQTVEIARALSLKVKVLIMDEPTASLSAHEVARLLDIARALKAQGVAVIYISHRLDEIFRIADRVTVIRDGQHISTKPIAEVTEDGLVKDMVGRALESFAVKNAATPHGETLLSVNNLTCTGIFQGITFDLHKGEVLCLAGLVGARRTDVALSLFGIAQATDGTITLAGQQVRITTPQQAMDLGIAYVSEDRRKLGLAMPLPIFANISLASLKKLLKPLGLIDRTAEAAMAETYRAGLAIKTPDIRLEVGKLSGGNQQKVMLAKWLETKPRVLIFDEPTRGIDVGAKAEVHAIIRQLAAEGVAILVISSDLPEVLALADRILVMREGRQSGILPIEEATQERVIALAAGQTTERPAA</sequence>
<dbReference type="EMBL" id="JAANHS010000002">
    <property type="protein sequence ID" value="NHB76036.1"/>
    <property type="molecule type" value="Genomic_DNA"/>
</dbReference>
<dbReference type="InterPro" id="IPR003439">
    <property type="entry name" value="ABC_transporter-like_ATP-bd"/>
</dbReference>
<keyword evidence="2" id="KW-1003">Cell membrane</keyword>
<evidence type="ECO:0000256" key="3">
    <source>
        <dbReference type="ARBA" id="ARBA00022597"/>
    </source>
</evidence>
<keyword evidence="7" id="KW-1278">Translocase</keyword>
<dbReference type="PANTHER" id="PTHR43790">
    <property type="entry name" value="CARBOHYDRATE TRANSPORT ATP-BINDING PROTEIN MG119-RELATED"/>
    <property type="match status" value="1"/>
</dbReference>
<dbReference type="PANTHER" id="PTHR43790:SF3">
    <property type="entry name" value="D-ALLOSE IMPORT ATP-BINDING PROTEIN ALSA-RELATED"/>
    <property type="match status" value="1"/>
</dbReference>
<dbReference type="SUPFAM" id="SSF52540">
    <property type="entry name" value="P-loop containing nucleoside triphosphate hydrolases"/>
    <property type="match status" value="2"/>
</dbReference>
<dbReference type="Pfam" id="PF00005">
    <property type="entry name" value="ABC_tran"/>
    <property type="match status" value="2"/>
</dbReference>
<keyword evidence="3" id="KW-0762">Sugar transport</keyword>
<evidence type="ECO:0000256" key="7">
    <source>
        <dbReference type="ARBA" id="ARBA00022967"/>
    </source>
</evidence>
<keyword evidence="8" id="KW-0472">Membrane</keyword>
<feature type="domain" description="ABC transporter" evidence="9">
    <location>
        <begin position="6"/>
        <end position="240"/>
    </location>
</feature>
<keyword evidence="4" id="KW-0677">Repeat</keyword>
<evidence type="ECO:0000259" key="9">
    <source>
        <dbReference type="PROSITE" id="PS50893"/>
    </source>
</evidence>
<dbReference type="Gene3D" id="3.40.50.300">
    <property type="entry name" value="P-loop containing nucleotide triphosphate hydrolases"/>
    <property type="match status" value="2"/>
</dbReference>